<feature type="transmembrane region" description="Helical" evidence="5">
    <location>
        <begin position="148"/>
        <end position="173"/>
    </location>
</feature>
<name>A0A2B7WLK1_9EURO</name>
<reference evidence="7 8" key="1">
    <citation type="submission" date="2017-10" db="EMBL/GenBank/DDBJ databases">
        <title>Comparative genomics in systemic dimorphic fungi from Ajellomycetaceae.</title>
        <authorList>
            <person name="Munoz J.F."/>
            <person name="Mcewen J.G."/>
            <person name="Clay O.K."/>
            <person name="Cuomo C.A."/>
        </authorList>
    </citation>
    <scope>NUCLEOTIDE SEQUENCE [LARGE SCALE GENOMIC DNA]</scope>
    <source>
        <strain evidence="7 8">UAMH130</strain>
    </source>
</reference>
<evidence type="ECO:0000256" key="2">
    <source>
        <dbReference type="ARBA" id="ARBA00022692"/>
    </source>
</evidence>
<evidence type="ECO:0000256" key="1">
    <source>
        <dbReference type="ARBA" id="ARBA00004141"/>
    </source>
</evidence>
<feature type="transmembrane region" description="Helical" evidence="5">
    <location>
        <begin position="119"/>
        <end position="136"/>
    </location>
</feature>
<evidence type="ECO:0000259" key="6">
    <source>
        <dbReference type="PROSITE" id="PS50850"/>
    </source>
</evidence>
<dbReference type="InterPro" id="IPR036259">
    <property type="entry name" value="MFS_trans_sf"/>
</dbReference>
<feature type="transmembrane region" description="Helical" evidence="5">
    <location>
        <begin position="275"/>
        <end position="296"/>
    </location>
</feature>
<evidence type="ECO:0000256" key="4">
    <source>
        <dbReference type="ARBA" id="ARBA00023136"/>
    </source>
</evidence>
<proteinExistence type="predicted"/>
<dbReference type="PANTHER" id="PTHR23501">
    <property type="entry name" value="MAJOR FACILITATOR SUPERFAMILY"/>
    <property type="match status" value="1"/>
</dbReference>
<comment type="caution">
    <text evidence="7">The sequence shown here is derived from an EMBL/GenBank/DDBJ whole genome shotgun (WGS) entry which is preliminary data.</text>
</comment>
<dbReference type="InterPro" id="IPR011701">
    <property type="entry name" value="MFS"/>
</dbReference>
<dbReference type="GO" id="GO:0022857">
    <property type="term" value="F:transmembrane transporter activity"/>
    <property type="evidence" value="ECO:0007669"/>
    <property type="project" value="InterPro"/>
</dbReference>
<dbReference type="InterPro" id="IPR020846">
    <property type="entry name" value="MFS_dom"/>
</dbReference>
<keyword evidence="8" id="KW-1185">Reference proteome</keyword>
<keyword evidence="3 5" id="KW-1133">Transmembrane helix</keyword>
<dbReference type="Gene3D" id="1.20.1250.20">
    <property type="entry name" value="MFS general substrate transporter like domains"/>
    <property type="match status" value="1"/>
</dbReference>
<dbReference type="AlphaFoldDB" id="A0A2B7WLK1"/>
<dbReference type="OrthoDB" id="4139357at2759"/>
<feature type="transmembrane region" description="Helical" evidence="5">
    <location>
        <begin position="236"/>
        <end position="255"/>
    </location>
</feature>
<comment type="subcellular location">
    <subcellularLocation>
        <location evidence="1">Membrane</location>
        <topology evidence="1">Multi-pass membrane protein</topology>
    </subcellularLocation>
</comment>
<dbReference type="Gene3D" id="1.20.1720.10">
    <property type="entry name" value="Multidrug resistance protein D"/>
    <property type="match status" value="1"/>
</dbReference>
<feature type="transmembrane region" description="Helical" evidence="5">
    <location>
        <begin position="204"/>
        <end position="224"/>
    </location>
</feature>
<feature type="transmembrane region" description="Helical" evidence="5">
    <location>
        <begin position="551"/>
        <end position="569"/>
    </location>
</feature>
<sequence>MDESTAELIRPEDFPLPNRSQESLCSQELISWNITPPLPALHDQTQHLAPPAPPPSIASYVPPSVLDEAQEPVKNEWESILLLFTLAIVAFASALDATSLPVALPTIAREFNASTSQSFWVGVSFLLTVVLSQPIHTGLSAIFGRKEVLYLCLLYSSIGSVIAGFSKSIYVLIAGRALQGFGAGSLETLSEAILGDFTPPEDQFRYLTIFSFIWAGGFASGPLIGATFAEHVNWRWIIWINIPLLGIPIMLVLIFRILKPIKCPLRSQLAQIDWLAIALFIPSISLLTVGVTWTGAQDQWDSIATVALLALGILFLVTFIIREGYARTPIFPYWLLASRSGFVSLFGAFMHGAVLYSISFFVPIYLEATVQLNPVAAATNMLPISMLVPVMALATTFGIKHLQHYRYFIWIGWFLTTLGIGLLILLDNKTNTARLLGLQVIGAMGLGILLPALGVPLQNRTDGEQQTEATMGNFIFARQLGAVVGVSLCSRLFSNAFSAAIARLLPLPEALSSLSDGSAAVNFIPSLKGLDLLADEREAITGVYERVIKTVWIVITVLSGLGLLSSILIRELRAGRKDAGKQVLQG</sequence>
<dbReference type="SUPFAM" id="SSF103473">
    <property type="entry name" value="MFS general substrate transporter"/>
    <property type="match status" value="1"/>
</dbReference>
<keyword evidence="2 5" id="KW-0812">Transmembrane</keyword>
<dbReference type="EMBL" id="PDNC01000141">
    <property type="protein sequence ID" value="PGG97534.1"/>
    <property type="molecule type" value="Genomic_DNA"/>
</dbReference>
<gene>
    <name evidence="7" type="ORF">GX51_07286</name>
</gene>
<evidence type="ECO:0000313" key="8">
    <source>
        <dbReference type="Proteomes" id="UP000224080"/>
    </source>
</evidence>
<feature type="transmembrane region" description="Helical" evidence="5">
    <location>
        <begin position="480"/>
        <end position="505"/>
    </location>
</feature>
<evidence type="ECO:0000256" key="3">
    <source>
        <dbReference type="ARBA" id="ARBA00022989"/>
    </source>
</evidence>
<organism evidence="7 8">
    <name type="scientific">Blastomyces parvus</name>
    <dbReference type="NCBI Taxonomy" id="2060905"/>
    <lineage>
        <taxon>Eukaryota</taxon>
        <taxon>Fungi</taxon>
        <taxon>Dikarya</taxon>
        <taxon>Ascomycota</taxon>
        <taxon>Pezizomycotina</taxon>
        <taxon>Eurotiomycetes</taxon>
        <taxon>Eurotiomycetidae</taxon>
        <taxon>Onygenales</taxon>
        <taxon>Ajellomycetaceae</taxon>
        <taxon>Blastomyces</taxon>
    </lineage>
</organism>
<feature type="transmembrane region" description="Helical" evidence="5">
    <location>
        <begin position="342"/>
        <end position="366"/>
    </location>
</feature>
<evidence type="ECO:0000256" key="5">
    <source>
        <dbReference type="SAM" id="Phobius"/>
    </source>
</evidence>
<dbReference type="PROSITE" id="PS50850">
    <property type="entry name" value="MFS"/>
    <property type="match status" value="1"/>
</dbReference>
<feature type="transmembrane region" description="Helical" evidence="5">
    <location>
        <begin position="372"/>
        <end position="395"/>
    </location>
</feature>
<feature type="transmembrane region" description="Helical" evidence="5">
    <location>
        <begin position="438"/>
        <end position="459"/>
    </location>
</feature>
<dbReference type="Pfam" id="PF07690">
    <property type="entry name" value="MFS_1"/>
    <property type="match status" value="1"/>
</dbReference>
<keyword evidence="4 5" id="KW-0472">Membrane</keyword>
<feature type="transmembrane region" description="Helical" evidence="5">
    <location>
        <begin position="302"/>
        <end position="321"/>
    </location>
</feature>
<feature type="transmembrane region" description="Helical" evidence="5">
    <location>
        <begin position="80"/>
        <end position="107"/>
    </location>
</feature>
<feature type="transmembrane region" description="Helical" evidence="5">
    <location>
        <begin position="407"/>
        <end position="426"/>
    </location>
</feature>
<protein>
    <recommendedName>
        <fullName evidence="6">Major facilitator superfamily (MFS) profile domain-containing protein</fullName>
    </recommendedName>
</protein>
<feature type="domain" description="Major facilitator superfamily (MFS) profile" evidence="6">
    <location>
        <begin position="82"/>
        <end position="574"/>
    </location>
</feature>
<evidence type="ECO:0000313" key="7">
    <source>
        <dbReference type="EMBL" id="PGG97534.1"/>
    </source>
</evidence>
<accession>A0A2B7WLK1</accession>
<dbReference type="GO" id="GO:0005886">
    <property type="term" value="C:plasma membrane"/>
    <property type="evidence" value="ECO:0007669"/>
    <property type="project" value="TreeGrafter"/>
</dbReference>
<dbReference type="PANTHER" id="PTHR23501:SF156">
    <property type="entry name" value="TRANSPORTER, PUTATIVE-RELATED"/>
    <property type="match status" value="1"/>
</dbReference>
<dbReference type="Proteomes" id="UP000224080">
    <property type="component" value="Unassembled WGS sequence"/>
</dbReference>